<protein>
    <recommendedName>
        <fullName evidence="5">Sister chromatid cohesion protein DCC1</fullName>
    </recommendedName>
</protein>
<evidence type="ECO:0000256" key="1">
    <source>
        <dbReference type="ARBA" id="ARBA00007017"/>
    </source>
</evidence>
<keyword evidence="2" id="KW-0235">DNA replication</keyword>
<dbReference type="PANTHER" id="PTHR13395">
    <property type="entry name" value="SISTER CHROMATID COHESION PROTEIN DCC1-RELATED"/>
    <property type="match status" value="1"/>
</dbReference>
<evidence type="ECO:0000313" key="4">
    <source>
        <dbReference type="Proteomes" id="UP001049176"/>
    </source>
</evidence>
<keyword evidence="4" id="KW-1185">Reference proteome</keyword>
<gene>
    <name evidence="3" type="ORF">E1B28_004274</name>
</gene>
<evidence type="ECO:0008006" key="5">
    <source>
        <dbReference type="Google" id="ProtNLM"/>
    </source>
</evidence>
<comment type="similarity">
    <text evidence="1">Belongs to the DCC1 family.</text>
</comment>
<dbReference type="PANTHER" id="PTHR13395:SF6">
    <property type="entry name" value="SISTER CHROMATID COHESION PROTEIN DCC1"/>
    <property type="match status" value="1"/>
</dbReference>
<evidence type="ECO:0000256" key="2">
    <source>
        <dbReference type="ARBA" id="ARBA00022705"/>
    </source>
</evidence>
<dbReference type="EMBL" id="CM032182">
    <property type="protein sequence ID" value="KAG7096867.1"/>
    <property type="molecule type" value="Genomic_DNA"/>
</dbReference>
<name>A0A9P8ACR9_9AGAR</name>
<dbReference type="GO" id="GO:0031390">
    <property type="term" value="C:Ctf18 RFC-like complex"/>
    <property type="evidence" value="ECO:0007669"/>
    <property type="project" value="InterPro"/>
</dbReference>
<dbReference type="GO" id="GO:0000785">
    <property type="term" value="C:chromatin"/>
    <property type="evidence" value="ECO:0007669"/>
    <property type="project" value="TreeGrafter"/>
</dbReference>
<dbReference type="RefSeq" id="XP_043013337.1">
    <property type="nucleotide sequence ID" value="XM_043148735.1"/>
</dbReference>
<evidence type="ECO:0000313" key="3">
    <source>
        <dbReference type="EMBL" id="KAG7096867.1"/>
    </source>
</evidence>
<dbReference type="InterPro" id="IPR019128">
    <property type="entry name" value="Dcc1"/>
</dbReference>
<proteinExistence type="inferred from homology"/>
<accession>A0A9P8ACR9</accession>
<dbReference type="GO" id="GO:0000775">
    <property type="term" value="C:chromosome, centromeric region"/>
    <property type="evidence" value="ECO:0007669"/>
    <property type="project" value="TreeGrafter"/>
</dbReference>
<dbReference type="GeneID" id="66073350"/>
<dbReference type="KEGG" id="more:E1B28_004274"/>
<dbReference type="AlphaFoldDB" id="A0A9P8ACR9"/>
<comment type="caution">
    <text evidence="3">The sequence shown here is derived from an EMBL/GenBank/DDBJ whole genome shotgun (WGS) entry which is preliminary data.</text>
</comment>
<dbReference type="GO" id="GO:0034088">
    <property type="term" value="P:maintenance of mitotic sister chromatid cohesion"/>
    <property type="evidence" value="ECO:0007669"/>
    <property type="project" value="TreeGrafter"/>
</dbReference>
<reference evidence="3" key="1">
    <citation type="journal article" date="2021" name="Genome Biol. Evol.">
        <title>The assembled and annotated genome of the fairy-ring fungus Marasmius oreades.</title>
        <authorList>
            <person name="Hiltunen M."/>
            <person name="Ament-Velasquez S.L."/>
            <person name="Johannesson H."/>
        </authorList>
    </citation>
    <scope>NUCLEOTIDE SEQUENCE</scope>
    <source>
        <strain evidence="3">03SP1</strain>
    </source>
</reference>
<dbReference type="Proteomes" id="UP001049176">
    <property type="component" value="Chromosome 2"/>
</dbReference>
<organism evidence="3 4">
    <name type="scientific">Marasmius oreades</name>
    <name type="common">fairy-ring Marasmius</name>
    <dbReference type="NCBI Taxonomy" id="181124"/>
    <lineage>
        <taxon>Eukaryota</taxon>
        <taxon>Fungi</taxon>
        <taxon>Dikarya</taxon>
        <taxon>Basidiomycota</taxon>
        <taxon>Agaricomycotina</taxon>
        <taxon>Agaricomycetes</taxon>
        <taxon>Agaricomycetidae</taxon>
        <taxon>Agaricales</taxon>
        <taxon>Marasmiineae</taxon>
        <taxon>Marasmiaceae</taxon>
        <taxon>Marasmius</taxon>
    </lineage>
</organism>
<dbReference type="OrthoDB" id="276989at2759"/>
<dbReference type="GO" id="GO:0006260">
    <property type="term" value="P:DNA replication"/>
    <property type="evidence" value="ECO:0007669"/>
    <property type="project" value="UniProtKB-KW"/>
</dbReference>
<sequence>MPNIHLSFSSSYNSDQGSYKLLELPSELCKLVEESLKGTKPLKFDIKGESTDDAVLCTNDRTYALRSVALSNSIVVATSPPYSSAIDFPEDTLVIRDQVNEILELTPVVPKLHKLSTLLRGTEYSEDNEDEDMESNGEQKLTYSDAKSLIQASNVELEKGLREKRILQVNGGLRPIASSYLSRIIELVLNTLVSQSIDHKVASVERLSAILLDDHEIPRPISTQVMSWFGTIEDGTWCMDVASVIKECGLTLLRRHKTDPQSVEQFTTAWKTMVGDTFASEVSMQLLAGNYLLGSGYDGTDTLTYFPASSLPTEPAPRFAYLFLTRSRWKSEDITPFLSDIAVNSKERDKLLLKYARPTTTSDGIWYTSRTQYNG</sequence>
<dbReference type="Pfam" id="PF09724">
    <property type="entry name" value="Dcc1"/>
    <property type="match status" value="1"/>
</dbReference>